<dbReference type="AlphaFoldDB" id="A0A813XBR9"/>
<keyword evidence="3" id="KW-1185">Reference proteome</keyword>
<protein>
    <submittedName>
        <fullName evidence="1">Uncharacterized protein</fullName>
    </submittedName>
</protein>
<name>A0A813XBR9_9BILA</name>
<comment type="caution">
    <text evidence="1">The sequence shown here is derived from an EMBL/GenBank/DDBJ whole genome shotgun (WGS) entry which is preliminary data.</text>
</comment>
<dbReference type="Proteomes" id="UP000681722">
    <property type="component" value="Unassembled WGS sequence"/>
</dbReference>
<dbReference type="EMBL" id="CAJNOQ010001170">
    <property type="protein sequence ID" value="CAF0873690.1"/>
    <property type="molecule type" value="Genomic_DNA"/>
</dbReference>
<evidence type="ECO:0000313" key="3">
    <source>
        <dbReference type="Proteomes" id="UP000663829"/>
    </source>
</evidence>
<evidence type="ECO:0000313" key="1">
    <source>
        <dbReference type="EMBL" id="CAF0873690.1"/>
    </source>
</evidence>
<evidence type="ECO:0000313" key="2">
    <source>
        <dbReference type="EMBL" id="CAF3660836.1"/>
    </source>
</evidence>
<dbReference type="Proteomes" id="UP000663829">
    <property type="component" value="Unassembled WGS sequence"/>
</dbReference>
<organism evidence="1 3">
    <name type="scientific">Didymodactylos carnosus</name>
    <dbReference type="NCBI Taxonomy" id="1234261"/>
    <lineage>
        <taxon>Eukaryota</taxon>
        <taxon>Metazoa</taxon>
        <taxon>Spiralia</taxon>
        <taxon>Gnathifera</taxon>
        <taxon>Rotifera</taxon>
        <taxon>Eurotatoria</taxon>
        <taxon>Bdelloidea</taxon>
        <taxon>Philodinida</taxon>
        <taxon>Philodinidae</taxon>
        <taxon>Didymodactylos</taxon>
    </lineage>
</organism>
<reference evidence="1" key="1">
    <citation type="submission" date="2021-02" db="EMBL/GenBank/DDBJ databases">
        <authorList>
            <person name="Nowell W R."/>
        </authorList>
    </citation>
    <scope>NUCLEOTIDE SEQUENCE</scope>
</reference>
<proteinExistence type="predicted"/>
<sequence>MIDHMVFKKLSHENAAYSNEITNKTALIYEYSTFYATSHHLGSKVTVVENMSTTHNVHMNITNAQNISLSRRSLSTNDFIPPHHRQLICIIESTNQEGCIANIS</sequence>
<accession>A0A813XBR9</accession>
<dbReference type="EMBL" id="CAJOBC010001170">
    <property type="protein sequence ID" value="CAF3660836.1"/>
    <property type="molecule type" value="Genomic_DNA"/>
</dbReference>
<gene>
    <name evidence="1" type="ORF">GPM918_LOCUS7235</name>
    <name evidence="2" type="ORF">SRO942_LOCUS7235</name>
</gene>
<dbReference type="OrthoDB" id="10327305at2759"/>